<protein>
    <submittedName>
        <fullName evidence="1">Uncharacterized protein</fullName>
    </submittedName>
</protein>
<dbReference type="EMBL" id="LK023333">
    <property type="protein sequence ID" value="CDS09560.1"/>
    <property type="molecule type" value="Genomic_DNA"/>
</dbReference>
<accession>A0A077WQB8</accession>
<reference evidence="1" key="1">
    <citation type="journal article" date="2014" name="Genome Announc.">
        <title>De novo whole-genome sequence and genome annotation of Lichtheimia ramosa.</title>
        <authorList>
            <person name="Linde J."/>
            <person name="Schwartze V."/>
            <person name="Binder U."/>
            <person name="Lass-Florl C."/>
            <person name="Voigt K."/>
            <person name="Horn F."/>
        </authorList>
    </citation>
    <scope>NUCLEOTIDE SEQUENCE</scope>
    <source>
        <strain evidence="1">JMRC FSU:6197</strain>
    </source>
</reference>
<evidence type="ECO:0000313" key="1">
    <source>
        <dbReference type="EMBL" id="CDS09560.1"/>
    </source>
</evidence>
<organism evidence="1">
    <name type="scientific">Lichtheimia ramosa</name>
    <dbReference type="NCBI Taxonomy" id="688394"/>
    <lineage>
        <taxon>Eukaryota</taxon>
        <taxon>Fungi</taxon>
        <taxon>Fungi incertae sedis</taxon>
        <taxon>Mucoromycota</taxon>
        <taxon>Mucoromycotina</taxon>
        <taxon>Mucoromycetes</taxon>
        <taxon>Mucorales</taxon>
        <taxon>Lichtheimiaceae</taxon>
        <taxon>Lichtheimia</taxon>
    </lineage>
</organism>
<dbReference type="OrthoDB" id="2246451at2759"/>
<sequence>MEWDQFRQTLGQGQPDRIKLKLLLNKTPFIVDFLSRLLEQCRQCQTHEEIATLYPQASQVLTLASDHPYLAARPDIARLLVSCLLEYSKFQYAEQGNTLQQHGPSINWCITRLRRLINNSSTQGDSKEAIERKVDKISKKLQDGLSSGNLQMTRIHELFDMAMFLIHEKPIIPLIQKLTESAIQLHERNSRRRHWEALTPCSDNEDDVAFHDDTRLLPRSFLDQLCKHDDTLWKMYCSWPRDIKFRLWKHHPEIIRAELMQLLHNYASQTTYVADTDMELCMMDSEVVAALTHEHAVPQVIFKIMTELLLEYGDWRIYRAWRHLVSATHCQFVPAGLESIDKSGDDIKTTLSNYIYGGPVQEMRVLRGQAWLWILVHPEWIFQWTQKLVNQCFDRNSTHFWNKDVETSTSILCWLLYPSDDDRLADTLEHVRSWLQHTLKEAENATRVSDAFHGSLEEIFCGNIVVALCMIMSILVRLPAWSNQEYVNMLDSALSISRSDTPRTCRAGHFLFLDMMPLWRKSFPSSSTLQILVDHVDTIVRHMHSC</sequence>
<proteinExistence type="predicted"/>
<dbReference type="AlphaFoldDB" id="A0A077WQB8"/>
<name>A0A077WQB8_9FUNG</name>
<gene>
    <name evidence="1" type="ORF">LRAMOSA10920</name>
</gene>